<keyword evidence="3" id="KW-1185">Reference proteome</keyword>
<evidence type="ECO:0000313" key="3">
    <source>
        <dbReference type="Proteomes" id="UP001500325"/>
    </source>
</evidence>
<dbReference type="Proteomes" id="UP001500325">
    <property type="component" value="Unassembled WGS sequence"/>
</dbReference>
<feature type="region of interest" description="Disordered" evidence="1">
    <location>
        <begin position="105"/>
        <end position="128"/>
    </location>
</feature>
<name>A0ABP8XK42_9PSEU</name>
<comment type="caution">
    <text evidence="2">The sequence shown here is derived from an EMBL/GenBank/DDBJ whole genome shotgun (WGS) entry which is preliminary data.</text>
</comment>
<reference evidence="3" key="1">
    <citation type="journal article" date="2019" name="Int. J. Syst. Evol. Microbiol.">
        <title>The Global Catalogue of Microorganisms (GCM) 10K type strain sequencing project: providing services to taxonomists for standard genome sequencing and annotation.</title>
        <authorList>
            <consortium name="The Broad Institute Genomics Platform"/>
            <consortium name="The Broad Institute Genome Sequencing Center for Infectious Disease"/>
            <person name="Wu L."/>
            <person name="Ma J."/>
        </authorList>
    </citation>
    <scope>NUCLEOTIDE SEQUENCE [LARGE SCALE GENOMIC DNA]</scope>
    <source>
        <strain evidence="3">JCM 18055</strain>
    </source>
</reference>
<feature type="region of interest" description="Disordered" evidence="1">
    <location>
        <begin position="46"/>
        <end position="74"/>
    </location>
</feature>
<gene>
    <name evidence="2" type="ORF">GCM10023215_57340</name>
</gene>
<sequence length="128" mass="13436">MRRRARVRSGAVPAHIAPRVAHLSRSRRTPGGTVAHLVDGLCRAATGVGAPADSGRSRPTARRSGDAPLAHPSHNHWGVAQGVDGVCRVQFRCAAVRHGVCGRGRGPSHTHRNVAQGDPHGRPAILVV</sequence>
<protein>
    <submittedName>
        <fullName evidence="2">Uncharacterized protein</fullName>
    </submittedName>
</protein>
<evidence type="ECO:0000313" key="2">
    <source>
        <dbReference type="EMBL" id="GAA4708477.1"/>
    </source>
</evidence>
<evidence type="ECO:0000256" key="1">
    <source>
        <dbReference type="SAM" id="MobiDB-lite"/>
    </source>
</evidence>
<organism evidence="2 3">
    <name type="scientific">Pseudonocardia yuanmonensis</name>
    <dbReference type="NCBI Taxonomy" id="1095914"/>
    <lineage>
        <taxon>Bacteria</taxon>
        <taxon>Bacillati</taxon>
        <taxon>Actinomycetota</taxon>
        <taxon>Actinomycetes</taxon>
        <taxon>Pseudonocardiales</taxon>
        <taxon>Pseudonocardiaceae</taxon>
        <taxon>Pseudonocardia</taxon>
    </lineage>
</organism>
<accession>A0ABP8XK42</accession>
<dbReference type="EMBL" id="BAABIC010000026">
    <property type="protein sequence ID" value="GAA4708477.1"/>
    <property type="molecule type" value="Genomic_DNA"/>
</dbReference>
<proteinExistence type="predicted"/>